<sequence length="60" mass="6554">MCAEEIASVYAVGNCRIDPAIRAAGDIDTLVVTMLTESGRMVPMTNNRRGPWDTTSGWRP</sequence>
<organism evidence="1 2">
    <name type="scientific">Paracoccus subflavus</name>
    <dbReference type="NCBI Taxonomy" id="2528244"/>
    <lineage>
        <taxon>Bacteria</taxon>
        <taxon>Pseudomonadati</taxon>
        <taxon>Pseudomonadota</taxon>
        <taxon>Alphaproteobacteria</taxon>
        <taxon>Rhodobacterales</taxon>
        <taxon>Paracoccaceae</taxon>
        <taxon>Paracoccus</taxon>
    </lineage>
</organism>
<reference evidence="1 2" key="1">
    <citation type="submission" date="2019-02" db="EMBL/GenBank/DDBJ databases">
        <title>Paracoccus subflavus sp. nov., isolated from marine sediment of the Pacific Ocean.</title>
        <authorList>
            <person name="Zhang G."/>
        </authorList>
    </citation>
    <scope>NUCLEOTIDE SEQUENCE [LARGE SCALE GENOMIC DNA]</scope>
    <source>
        <strain evidence="1 2">GY0581</strain>
    </source>
</reference>
<comment type="caution">
    <text evidence="1">The sequence shown here is derived from an EMBL/GenBank/DDBJ whole genome shotgun (WGS) entry which is preliminary data.</text>
</comment>
<evidence type="ECO:0000313" key="2">
    <source>
        <dbReference type="Proteomes" id="UP000293520"/>
    </source>
</evidence>
<evidence type="ECO:0000313" key="1">
    <source>
        <dbReference type="EMBL" id="TBN43747.1"/>
    </source>
</evidence>
<dbReference type="AlphaFoldDB" id="A0A4Q9G4V1"/>
<name>A0A4Q9G4V1_9RHOB</name>
<protein>
    <submittedName>
        <fullName evidence="1">Uncharacterized protein</fullName>
    </submittedName>
</protein>
<dbReference type="OrthoDB" id="9792935at2"/>
<keyword evidence="2" id="KW-1185">Reference proteome</keyword>
<dbReference type="Gene3D" id="3.30.360.10">
    <property type="entry name" value="Dihydrodipicolinate Reductase, domain 2"/>
    <property type="match status" value="1"/>
</dbReference>
<gene>
    <name evidence="1" type="ORF">EYE42_01000</name>
</gene>
<proteinExistence type="predicted"/>
<dbReference type="Proteomes" id="UP000293520">
    <property type="component" value="Unassembled WGS sequence"/>
</dbReference>
<accession>A0A4Q9G4V1</accession>
<dbReference type="EMBL" id="SISK01000001">
    <property type="protein sequence ID" value="TBN43747.1"/>
    <property type="molecule type" value="Genomic_DNA"/>
</dbReference>